<dbReference type="Proteomes" id="UP000324222">
    <property type="component" value="Unassembled WGS sequence"/>
</dbReference>
<dbReference type="EMBL" id="VSRR010127933">
    <property type="protein sequence ID" value="MPD01622.1"/>
    <property type="molecule type" value="Genomic_DNA"/>
</dbReference>
<reference evidence="1 2" key="1">
    <citation type="submission" date="2019-05" db="EMBL/GenBank/DDBJ databases">
        <title>Another draft genome of Portunus trituberculatus and its Hox gene families provides insights of decapod evolution.</title>
        <authorList>
            <person name="Jeong J.-H."/>
            <person name="Song I."/>
            <person name="Kim S."/>
            <person name="Choi T."/>
            <person name="Kim D."/>
            <person name="Ryu S."/>
            <person name="Kim W."/>
        </authorList>
    </citation>
    <scope>NUCLEOTIDE SEQUENCE [LARGE SCALE GENOMIC DNA]</scope>
    <source>
        <tissue evidence="1">Muscle</tissue>
    </source>
</reference>
<accession>A0A5B7JUG4</accession>
<evidence type="ECO:0000313" key="2">
    <source>
        <dbReference type="Proteomes" id="UP000324222"/>
    </source>
</evidence>
<evidence type="ECO:0000313" key="1">
    <source>
        <dbReference type="EMBL" id="MPD01622.1"/>
    </source>
</evidence>
<gene>
    <name evidence="1" type="ORF">E2C01_097156</name>
</gene>
<proteinExistence type="predicted"/>
<dbReference type="AlphaFoldDB" id="A0A5B7JUG4"/>
<keyword evidence="2" id="KW-1185">Reference proteome</keyword>
<sequence length="138" mass="15038">MLSVNFFASPRYVHNTWPHGVKAPTVTKEGHNALSIPQKEKLNRDNVLKLNNSVSRLGDDMQHLAHFQPVTPRAWRGGLLGYSPESCLGLPWSPVVESPITARGSRDVIGSGFGEWLLAGCVLLQLALSPSKSLNPAM</sequence>
<protein>
    <submittedName>
        <fullName evidence="1">Uncharacterized protein</fullName>
    </submittedName>
</protein>
<organism evidence="1 2">
    <name type="scientific">Portunus trituberculatus</name>
    <name type="common">Swimming crab</name>
    <name type="synonym">Neptunus trituberculatus</name>
    <dbReference type="NCBI Taxonomy" id="210409"/>
    <lineage>
        <taxon>Eukaryota</taxon>
        <taxon>Metazoa</taxon>
        <taxon>Ecdysozoa</taxon>
        <taxon>Arthropoda</taxon>
        <taxon>Crustacea</taxon>
        <taxon>Multicrustacea</taxon>
        <taxon>Malacostraca</taxon>
        <taxon>Eumalacostraca</taxon>
        <taxon>Eucarida</taxon>
        <taxon>Decapoda</taxon>
        <taxon>Pleocyemata</taxon>
        <taxon>Brachyura</taxon>
        <taxon>Eubrachyura</taxon>
        <taxon>Portunoidea</taxon>
        <taxon>Portunidae</taxon>
        <taxon>Portuninae</taxon>
        <taxon>Portunus</taxon>
    </lineage>
</organism>
<name>A0A5B7JUG4_PORTR</name>
<comment type="caution">
    <text evidence="1">The sequence shown here is derived from an EMBL/GenBank/DDBJ whole genome shotgun (WGS) entry which is preliminary data.</text>
</comment>